<sequence length="145" mass="16493">MNVQIRIMNENDAVEVAKISILSFSSPWSTESYIQEIKNPVALYLVAVINNNIVGFIGTWNVLDESHITNVAVHPDFRKQKIGSLLLENLINTCEKQHNTSSFDLEVRANNIPAQKLYSKFGFKNNGIRKGYYTDNKEDAILMCR</sequence>
<dbReference type="Proteomes" id="UP000789738">
    <property type="component" value="Unassembled WGS sequence"/>
</dbReference>
<gene>
    <name evidence="7" type="primary">rimI</name>
    <name evidence="8" type="synonym">rimI_1</name>
    <name evidence="6" type="ORF">CNEO2_340054</name>
    <name evidence="5" type="ORF">CNEO_45172</name>
    <name evidence="8" type="ORF">CNEONATNEC25_00618</name>
    <name evidence="7" type="ORF">CQ394_18270</name>
</gene>
<dbReference type="NCBIfam" id="TIGR01575">
    <property type="entry name" value="rimI"/>
    <property type="match status" value="1"/>
</dbReference>
<dbReference type="RefSeq" id="WP_058293795.1">
    <property type="nucleotide sequence ID" value="NZ_CAKJVD010000014.1"/>
</dbReference>
<evidence type="ECO:0000256" key="2">
    <source>
        <dbReference type="ARBA" id="ARBA00023315"/>
    </source>
</evidence>
<dbReference type="STRING" id="137838.GCA_001458595_00864"/>
<dbReference type="AlphaFoldDB" id="A0A2A7MC22"/>
<comment type="similarity">
    <text evidence="3">Belongs to the acetyltransferase family. RimI subfamily.</text>
</comment>
<dbReference type="PANTHER" id="PTHR42919">
    <property type="entry name" value="N-ALPHA-ACETYLTRANSFERASE"/>
    <property type="match status" value="1"/>
</dbReference>
<reference evidence="6" key="4">
    <citation type="submission" date="2022-10" db="EMBL/GenBank/DDBJ databases">
        <authorList>
            <person name="Aires J."/>
            <person name="Mesa V."/>
        </authorList>
    </citation>
    <scope>NUCLEOTIDE SEQUENCE</scope>
    <source>
        <strain evidence="6">Clostridium neonatale JD116</strain>
    </source>
</reference>
<evidence type="ECO:0000259" key="4">
    <source>
        <dbReference type="PROSITE" id="PS51186"/>
    </source>
</evidence>
<keyword evidence="6" id="KW-0689">Ribosomal protein</keyword>
<dbReference type="InterPro" id="IPR000182">
    <property type="entry name" value="GNAT_dom"/>
</dbReference>
<dbReference type="InterPro" id="IPR016181">
    <property type="entry name" value="Acyl_CoA_acyltransferase"/>
</dbReference>
<dbReference type="GO" id="GO:0005737">
    <property type="term" value="C:cytoplasm"/>
    <property type="evidence" value="ECO:0007669"/>
    <property type="project" value="UniProtKB-SubCell"/>
</dbReference>
<dbReference type="Pfam" id="PF00583">
    <property type="entry name" value="Acetyltransf_1"/>
    <property type="match status" value="1"/>
</dbReference>
<dbReference type="OrthoDB" id="9794566at2"/>
<comment type="function">
    <text evidence="3">Acetylates the N-terminal alanine of ribosomal protein bS18.</text>
</comment>
<dbReference type="PANTHER" id="PTHR42919:SF8">
    <property type="entry name" value="N-ALPHA-ACETYLTRANSFERASE 50"/>
    <property type="match status" value="1"/>
</dbReference>
<dbReference type="GO" id="GO:0008999">
    <property type="term" value="F:protein-N-terminal-alanine acetyltransferase activity"/>
    <property type="evidence" value="ECO:0007669"/>
    <property type="project" value="UniProtKB-EC"/>
</dbReference>
<dbReference type="Proteomes" id="UP000220840">
    <property type="component" value="Unassembled WGS sequence"/>
</dbReference>
<dbReference type="Proteomes" id="UP001189143">
    <property type="component" value="Unassembled WGS sequence"/>
</dbReference>
<dbReference type="Gene3D" id="3.40.630.30">
    <property type="match status" value="1"/>
</dbReference>
<evidence type="ECO:0000313" key="5">
    <source>
        <dbReference type="EMBL" id="CAG9711255.1"/>
    </source>
</evidence>
<dbReference type="GeneID" id="68875939"/>
<reference evidence="8 10" key="2">
    <citation type="submission" date="2018-06" db="EMBL/GenBank/DDBJ databases">
        <authorList>
            <consortium name="IHU Genomes"/>
        </authorList>
    </citation>
    <scope>NUCLEOTIDE SEQUENCE [LARGE SCALE GENOMIC DNA]</scope>
    <source>
        <strain evidence="8 10">NEC25</strain>
    </source>
</reference>
<evidence type="ECO:0000313" key="10">
    <source>
        <dbReference type="Proteomes" id="UP000431451"/>
    </source>
</evidence>
<evidence type="ECO:0000256" key="3">
    <source>
        <dbReference type="RuleBase" id="RU363094"/>
    </source>
</evidence>
<keyword evidence="3" id="KW-0963">Cytoplasm</keyword>
<evidence type="ECO:0000313" key="7">
    <source>
        <dbReference type="EMBL" id="PEG29314.1"/>
    </source>
</evidence>
<dbReference type="PROSITE" id="PS51186">
    <property type="entry name" value="GNAT"/>
    <property type="match status" value="1"/>
</dbReference>
<proteinExistence type="inferred from homology"/>
<dbReference type="SUPFAM" id="SSF55729">
    <property type="entry name" value="Acyl-CoA N-acyltransferases (Nat)"/>
    <property type="match status" value="1"/>
</dbReference>
<keyword evidence="9" id="KW-1185">Reference proteome</keyword>
<comment type="subcellular location">
    <subcellularLocation>
        <location evidence="3">Cytoplasm</location>
    </subcellularLocation>
</comment>
<dbReference type="InterPro" id="IPR051556">
    <property type="entry name" value="N-term/lysine_N-AcTrnsfr"/>
</dbReference>
<keyword evidence="2 5" id="KW-0012">Acyltransferase</keyword>
<dbReference type="EC" id="2.3.1.266" evidence="3"/>
<feature type="domain" description="N-acetyltransferase" evidence="4">
    <location>
        <begin position="3"/>
        <end position="145"/>
    </location>
</feature>
<dbReference type="InterPro" id="IPR006464">
    <property type="entry name" value="AcTrfase_RimI/Ard1"/>
</dbReference>
<accession>A0A2A7MC22</accession>
<evidence type="ECO:0000256" key="1">
    <source>
        <dbReference type="ARBA" id="ARBA00022679"/>
    </source>
</evidence>
<dbReference type="EMBL" id="UWJD01000001">
    <property type="protein sequence ID" value="VCT83025.1"/>
    <property type="molecule type" value="Genomic_DNA"/>
</dbReference>
<keyword evidence="1 7" id="KW-0808">Transferase</keyword>
<name>A0A2A7MC22_9CLOT</name>
<comment type="catalytic activity">
    <reaction evidence="3">
        <text>N-terminal L-alanyl-[ribosomal protein bS18] + acetyl-CoA = N-terminal N(alpha)-acetyl-L-alanyl-[ribosomal protein bS18] + CoA + H(+)</text>
        <dbReference type="Rhea" id="RHEA:43756"/>
        <dbReference type="Rhea" id="RHEA-COMP:10676"/>
        <dbReference type="Rhea" id="RHEA-COMP:10677"/>
        <dbReference type="ChEBI" id="CHEBI:15378"/>
        <dbReference type="ChEBI" id="CHEBI:57287"/>
        <dbReference type="ChEBI" id="CHEBI:57288"/>
        <dbReference type="ChEBI" id="CHEBI:64718"/>
        <dbReference type="ChEBI" id="CHEBI:83683"/>
        <dbReference type="EC" id="2.3.1.266"/>
    </reaction>
</comment>
<dbReference type="Proteomes" id="UP000431451">
    <property type="component" value="Unassembled WGS sequence"/>
</dbReference>
<evidence type="ECO:0000313" key="8">
    <source>
        <dbReference type="EMBL" id="VCT83025.1"/>
    </source>
</evidence>
<reference evidence="5" key="3">
    <citation type="submission" date="2021-10" db="EMBL/GenBank/DDBJ databases">
        <authorList>
            <person name="Mesa V."/>
        </authorList>
    </citation>
    <scope>NUCLEOTIDE SEQUENCE</scope>
    <source>
        <strain evidence="5">CC3_PB</strain>
    </source>
</reference>
<evidence type="ECO:0000313" key="6">
    <source>
        <dbReference type="EMBL" id="CAI3606192.1"/>
    </source>
</evidence>
<dbReference type="EMBL" id="PDCJ01000004">
    <property type="protein sequence ID" value="PEG29314.1"/>
    <property type="molecule type" value="Genomic_DNA"/>
</dbReference>
<dbReference type="GO" id="GO:0005840">
    <property type="term" value="C:ribosome"/>
    <property type="evidence" value="ECO:0007669"/>
    <property type="project" value="UniProtKB-KW"/>
</dbReference>
<protein>
    <recommendedName>
        <fullName evidence="3">[Ribosomal protein bS18]-alanine N-acetyltransferase</fullName>
        <ecNumber evidence="3">2.3.1.266</ecNumber>
    </recommendedName>
</protein>
<evidence type="ECO:0000313" key="9">
    <source>
        <dbReference type="Proteomes" id="UP000220840"/>
    </source>
</evidence>
<reference evidence="7 9" key="1">
    <citation type="submission" date="2017-10" db="EMBL/GenBank/DDBJ databases">
        <title>Effective Description of Clostridium neonatale sp. nov. linked to necrotizing enterocolitis in neonates and a clarification of species assignable to the genus Clostridium (Prazmowski 1880) emend. Lawson and Rainey 2016.</title>
        <authorList>
            <person name="Bernard K."/>
            <person name="Burdz T."/>
            <person name="Wiebe D."/>
            <person name="Balcewich B."/>
            <person name="Alfa M."/>
            <person name="Bernier A.-M."/>
        </authorList>
    </citation>
    <scope>NUCLEOTIDE SEQUENCE [LARGE SCALE GENOMIC DNA]</scope>
    <source>
        <strain evidence="7 9">LCDC99A005</strain>
    </source>
</reference>
<dbReference type="EMBL" id="CAMTCP010000231">
    <property type="protein sequence ID" value="CAI3606192.1"/>
    <property type="molecule type" value="Genomic_DNA"/>
</dbReference>
<dbReference type="CDD" id="cd04301">
    <property type="entry name" value="NAT_SF"/>
    <property type="match status" value="1"/>
</dbReference>
<keyword evidence="6" id="KW-0687">Ribonucleoprotein</keyword>
<dbReference type="EMBL" id="CAKJVE010000004">
    <property type="protein sequence ID" value="CAG9711255.1"/>
    <property type="molecule type" value="Genomic_DNA"/>
</dbReference>
<organism evidence="7 9">
    <name type="scientific">Clostridium neonatale</name>
    <dbReference type="NCBI Taxonomy" id="137838"/>
    <lineage>
        <taxon>Bacteria</taxon>
        <taxon>Bacillati</taxon>
        <taxon>Bacillota</taxon>
        <taxon>Clostridia</taxon>
        <taxon>Eubacteriales</taxon>
        <taxon>Clostridiaceae</taxon>
        <taxon>Clostridium</taxon>
    </lineage>
</organism>